<evidence type="ECO:0000313" key="5">
    <source>
        <dbReference type="EMBL" id="MDS9469578.1"/>
    </source>
</evidence>
<comment type="caution">
    <text evidence="5">The sequence shown here is derived from an EMBL/GenBank/DDBJ whole genome shotgun (WGS) entry which is preliminary data.</text>
</comment>
<evidence type="ECO:0000313" key="6">
    <source>
        <dbReference type="Proteomes" id="UP001269144"/>
    </source>
</evidence>
<keyword evidence="1 5" id="KW-0560">Oxidoreductase</keyword>
<protein>
    <submittedName>
        <fullName evidence="5">NAD(P)-dependent oxidoreductase</fullName>
        <ecNumber evidence="5">1.1.-.-</ecNumber>
    </submittedName>
</protein>
<dbReference type="InterPro" id="IPR036291">
    <property type="entry name" value="NAD(P)-bd_dom_sf"/>
</dbReference>
<keyword evidence="6" id="KW-1185">Reference proteome</keyword>
<evidence type="ECO:0000259" key="3">
    <source>
        <dbReference type="Pfam" id="PF03446"/>
    </source>
</evidence>
<dbReference type="SUPFAM" id="SSF51735">
    <property type="entry name" value="NAD(P)-binding Rossmann-fold domains"/>
    <property type="match status" value="1"/>
</dbReference>
<dbReference type="PANTHER" id="PTHR43580">
    <property type="entry name" value="OXIDOREDUCTASE GLYR1-RELATED"/>
    <property type="match status" value="1"/>
</dbReference>
<dbReference type="Proteomes" id="UP001269144">
    <property type="component" value="Unassembled WGS sequence"/>
</dbReference>
<dbReference type="Gene3D" id="3.40.50.720">
    <property type="entry name" value="NAD(P)-binding Rossmann-like Domain"/>
    <property type="match status" value="1"/>
</dbReference>
<proteinExistence type="predicted"/>
<organism evidence="5 6">
    <name type="scientific">Paracoccus aurantius</name>
    <dbReference type="NCBI Taxonomy" id="3073814"/>
    <lineage>
        <taxon>Bacteria</taxon>
        <taxon>Pseudomonadati</taxon>
        <taxon>Pseudomonadota</taxon>
        <taxon>Alphaproteobacteria</taxon>
        <taxon>Rhodobacterales</taxon>
        <taxon>Paracoccaceae</taxon>
        <taxon>Paracoccus</taxon>
    </lineage>
</organism>
<dbReference type="EMBL" id="JAVQLW010000004">
    <property type="protein sequence ID" value="MDS9469578.1"/>
    <property type="molecule type" value="Genomic_DNA"/>
</dbReference>
<evidence type="ECO:0000256" key="2">
    <source>
        <dbReference type="ARBA" id="ARBA00023027"/>
    </source>
</evidence>
<dbReference type="Pfam" id="PF14833">
    <property type="entry name" value="NAD_binding_11"/>
    <property type="match status" value="1"/>
</dbReference>
<name>A0ABU2HX33_9RHOB</name>
<dbReference type="PANTHER" id="PTHR43580:SF2">
    <property type="entry name" value="CYTOKINE-LIKE NUCLEAR FACTOR N-PAC"/>
    <property type="match status" value="1"/>
</dbReference>
<feature type="domain" description="3-hydroxyisobutyrate dehydrogenase-like NAD-binding" evidence="4">
    <location>
        <begin position="163"/>
        <end position="281"/>
    </location>
</feature>
<evidence type="ECO:0000259" key="4">
    <source>
        <dbReference type="Pfam" id="PF14833"/>
    </source>
</evidence>
<dbReference type="InterPro" id="IPR006115">
    <property type="entry name" value="6PGDH_NADP-bd"/>
</dbReference>
<keyword evidence="2" id="KW-0520">NAD</keyword>
<gene>
    <name evidence="5" type="ORF">RGQ15_18585</name>
</gene>
<reference evidence="6" key="1">
    <citation type="submission" date="2023-07" db="EMBL/GenBank/DDBJ databases">
        <title>Paracoccus sp. MBLB3053 whole genome sequence.</title>
        <authorList>
            <person name="Hwang C.Y."/>
            <person name="Cho E.-S."/>
            <person name="Seo M.-J."/>
        </authorList>
    </citation>
    <scope>NUCLEOTIDE SEQUENCE [LARGE SCALE GENOMIC DNA]</scope>
    <source>
        <strain evidence="6">MBLB3053</strain>
    </source>
</reference>
<dbReference type="InterPro" id="IPR013328">
    <property type="entry name" value="6PGD_dom2"/>
</dbReference>
<dbReference type="Pfam" id="PF03446">
    <property type="entry name" value="NAD_binding_2"/>
    <property type="match status" value="1"/>
</dbReference>
<dbReference type="GO" id="GO:0016491">
    <property type="term" value="F:oxidoreductase activity"/>
    <property type="evidence" value="ECO:0007669"/>
    <property type="project" value="UniProtKB-KW"/>
</dbReference>
<dbReference type="SUPFAM" id="SSF48179">
    <property type="entry name" value="6-phosphogluconate dehydrogenase C-terminal domain-like"/>
    <property type="match status" value="1"/>
</dbReference>
<dbReference type="InterPro" id="IPR051265">
    <property type="entry name" value="HIBADH-related_NP60_sf"/>
</dbReference>
<accession>A0ABU2HX33</accession>
<dbReference type="EC" id="1.1.-.-" evidence="5"/>
<dbReference type="PIRSF" id="PIRSF000103">
    <property type="entry name" value="HIBADH"/>
    <property type="match status" value="1"/>
</dbReference>
<sequence length="289" mass="29478">MSEVIGIAGVGRMGSAFAQRLIGTGHQVRVWNRNPDRCAPAVAAGAEQVDMAGLAACPVIITSLADDLAVSQITKALIDAGLGDGLLIEMSTLLPSEAAALAQQVGAAGVEFLHAPVGGTVEPALKGQLLGMAGGSAAAFARARPVLDHLCRRVEYLGTPEAAARMKLAINLPLAIYWQTLGEALALLRGAGIAPELAISMIADSSAGPTVLKNRQQVVVDTLAGQDLAGTFDLAGLAKDLNQALVLARGEGADMPLSDATAPRYARALEQGHGGLDGASLSRRAAGWP</sequence>
<dbReference type="InterPro" id="IPR029154">
    <property type="entry name" value="HIBADH-like_NADP-bd"/>
</dbReference>
<feature type="domain" description="6-phosphogluconate dehydrogenase NADP-binding" evidence="3">
    <location>
        <begin position="5"/>
        <end position="158"/>
    </location>
</feature>
<evidence type="ECO:0000256" key="1">
    <source>
        <dbReference type="ARBA" id="ARBA00023002"/>
    </source>
</evidence>
<dbReference type="RefSeq" id="WP_311162254.1">
    <property type="nucleotide sequence ID" value="NZ_JAVQLW010000004.1"/>
</dbReference>
<dbReference type="InterPro" id="IPR008927">
    <property type="entry name" value="6-PGluconate_DH-like_C_sf"/>
</dbReference>
<dbReference type="Gene3D" id="1.10.1040.10">
    <property type="entry name" value="N-(1-d-carboxylethyl)-l-norvaline Dehydrogenase, domain 2"/>
    <property type="match status" value="1"/>
</dbReference>
<dbReference type="InterPro" id="IPR015815">
    <property type="entry name" value="HIBADH-related"/>
</dbReference>